<dbReference type="Proteomes" id="UP000824190">
    <property type="component" value="Unassembled WGS sequence"/>
</dbReference>
<comment type="caution">
    <text evidence="2">The sequence shown here is derived from an EMBL/GenBank/DDBJ whole genome shotgun (WGS) entry which is preliminary data.</text>
</comment>
<keyword evidence="1" id="KW-0812">Transmembrane</keyword>
<dbReference type="EMBL" id="DXGC01000088">
    <property type="protein sequence ID" value="HIW92120.1"/>
    <property type="molecule type" value="Genomic_DNA"/>
</dbReference>
<gene>
    <name evidence="2" type="ORF">H9870_10725</name>
</gene>
<evidence type="ECO:0000313" key="3">
    <source>
        <dbReference type="Proteomes" id="UP000824190"/>
    </source>
</evidence>
<evidence type="ECO:0000256" key="1">
    <source>
        <dbReference type="SAM" id="Phobius"/>
    </source>
</evidence>
<dbReference type="AlphaFoldDB" id="A0A9D1RR98"/>
<proteinExistence type="predicted"/>
<reference evidence="2" key="1">
    <citation type="journal article" date="2021" name="PeerJ">
        <title>Extensive microbial diversity within the chicken gut microbiome revealed by metagenomics and culture.</title>
        <authorList>
            <person name="Gilroy R."/>
            <person name="Ravi A."/>
            <person name="Getino M."/>
            <person name="Pursley I."/>
            <person name="Horton D.L."/>
            <person name="Alikhan N.F."/>
            <person name="Baker D."/>
            <person name="Gharbi K."/>
            <person name="Hall N."/>
            <person name="Watson M."/>
            <person name="Adriaenssens E.M."/>
            <person name="Foster-Nyarko E."/>
            <person name="Jarju S."/>
            <person name="Secka A."/>
            <person name="Antonio M."/>
            <person name="Oren A."/>
            <person name="Chaudhuri R.R."/>
            <person name="La Ragione R."/>
            <person name="Hildebrand F."/>
            <person name="Pallen M.J."/>
        </authorList>
    </citation>
    <scope>NUCLEOTIDE SEQUENCE</scope>
    <source>
        <strain evidence="2">CHK32-1732</strain>
    </source>
</reference>
<protein>
    <submittedName>
        <fullName evidence="2">Uncharacterized protein</fullName>
    </submittedName>
</protein>
<sequence>MSEQQNAPDDQEVRKISSFALSEDWLAVVVGLAILVLALILATVLFGSFEI</sequence>
<accession>A0A9D1RR98</accession>
<evidence type="ECO:0000313" key="2">
    <source>
        <dbReference type="EMBL" id="HIW92120.1"/>
    </source>
</evidence>
<keyword evidence="1" id="KW-1133">Transmembrane helix</keyword>
<name>A0A9D1RR98_9CORY</name>
<organism evidence="2 3">
    <name type="scientific">Candidatus Corynebacterium avicola</name>
    <dbReference type="NCBI Taxonomy" id="2838527"/>
    <lineage>
        <taxon>Bacteria</taxon>
        <taxon>Bacillati</taxon>
        <taxon>Actinomycetota</taxon>
        <taxon>Actinomycetes</taxon>
        <taxon>Mycobacteriales</taxon>
        <taxon>Corynebacteriaceae</taxon>
        <taxon>Corynebacterium</taxon>
    </lineage>
</organism>
<keyword evidence="1" id="KW-0472">Membrane</keyword>
<feature type="transmembrane region" description="Helical" evidence="1">
    <location>
        <begin position="25"/>
        <end position="49"/>
    </location>
</feature>
<reference evidence="2" key="2">
    <citation type="submission" date="2021-04" db="EMBL/GenBank/DDBJ databases">
        <authorList>
            <person name="Gilroy R."/>
        </authorList>
    </citation>
    <scope>NUCLEOTIDE SEQUENCE</scope>
    <source>
        <strain evidence="2">CHK32-1732</strain>
    </source>
</reference>